<dbReference type="InterPro" id="IPR026906">
    <property type="entry name" value="LRR_5"/>
</dbReference>
<accession>A0A6C0APZ5</accession>
<reference evidence="3" key="1">
    <citation type="journal article" date="2020" name="Nature">
        <title>Giant virus diversity and host interactions through global metagenomics.</title>
        <authorList>
            <person name="Schulz F."/>
            <person name="Roux S."/>
            <person name="Paez-Espino D."/>
            <person name="Jungbluth S."/>
            <person name="Walsh D.A."/>
            <person name="Denef V.J."/>
            <person name="McMahon K.D."/>
            <person name="Konstantinidis K.T."/>
            <person name="Eloe-Fadrosh E.A."/>
            <person name="Kyrpides N.C."/>
            <person name="Woyke T."/>
        </authorList>
    </citation>
    <scope>NUCLEOTIDE SEQUENCE</scope>
    <source>
        <strain evidence="3">GVMAG-S-1101164-72</strain>
    </source>
</reference>
<dbReference type="InterPro" id="IPR032675">
    <property type="entry name" value="LRR_dom_sf"/>
</dbReference>
<feature type="domain" description="Hedgehog/Intein (Hint)" evidence="2">
    <location>
        <begin position="646"/>
        <end position="776"/>
    </location>
</feature>
<dbReference type="InterPro" id="IPR028992">
    <property type="entry name" value="Hedgehog/Intein_dom"/>
</dbReference>
<evidence type="ECO:0000259" key="2">
    <source>
        <dbReference type="Pfam" id="PF13403"/>
    </source>
</evidence>
<sequence>MAFPADISVTIINGKIAPTISTIPTTSNITDAQTLSNSTLSGGVAIDPTTGSDISGTFTFTNPSSTLSFIDDLQDVDVTFTPDDVSTYSIVTGITTSINILSSALTLSNDLTTVIGYNGTPVDIIIPSSVTDINESVFKNCSSLVSVTINGTECTIHNNAFQNCTNLTTLNISRDNSPVNVGNYAFENCSKFANITCSNADFRGMFGSIGNYAFANCTNLVAFPISVFASTTIGNYTFSNCTKLSYCNTEGIFDIQSGVTSIGNNAFENCPSLLNLSYYSSTSVGSNMFLNNNTNVIIIDDPSLTKQDTYVVTSPTASSITDNDPLRNSTLTGGSGIGKFDGSIAGTFSFTNPNLVLAGGDQAVACTFTPNDLNTYNISFCTVHITVTSTSSTTTTTTTAPPATTTSTTTTTTTRAPKTTPTILSQPTASSITNIEQLSNSVLSGGSASVPGRFTFTNPTSVLPTGNGQSVSITFIPSDSNNYNNVTSTTTINVTSIVLNQDTTITTTIASKPVVFTATSTAPVSNTVTYAPTGTNLPSVTVTALPPTVSTMTIAVSPPVNNTVALIVNAYANDGGSLHNFASSPLTLQVTIPGITTPTATVNTYDTNTGTLTDTVQATLISAPSTYQFTLNHLTTIVVTANTTVPCFPKGTRIATASGYVPVETLTAGDLVLTSDNRQVPVKVYSRTLRATEQTAPYLIPKNSLGPSQPAADLRLSPLHAFQLKKGLWQIPQYASKLSNKIAQYDIGSTVTYYHLECPNFFTDNLLVDGCVVESFGANQISNIKTLYKYNANRKGFTRASASSKTLSL</sequence>
<dbReference type="Pfam" id="PF13306">
    <property type="entry name" value="LRR_5"/>
    <property type="match status" value="2"/>
</dbReference>
<name>A0A6C0APZ5_9ZZZZ</name>
<feature type="compositionally biased region" description="Low complexity" evidence="1">
    <location>
        <begin position="391"/>
        <end position="422"/>
    </location>
</feature>
<feature type="region of interest" description="Disordered" evidence="1">
    <location>
        <begin position="391"/>
        <end position="425"/>
    </location>
</feature>
<protein>
    <recommendedName>
        <fullName evidence="2">Hedgehog/Intein (Hint) domain-containing protein</fullName>
    </recommendedName>
</protein>
<dbReference type="AlphaFoldDB" id="A0A6C0APZ5"/>
<dbReference type="SUPFAM" id="SSF52058">
    <property type="entry name" value="L domain-like"/>
    <property type="match status" value="1"/>
</dbReference>
<dbReference type="InterPro" id="IPR036844">
    <property type="entry name" value="Hint_dom_sf"/>
</dbReference>
<dbReference type="Pfam" id="PF13403">
    <property type="entry name" value="Hint_2"/>
    <property type="match status" value="1"/>
</dbReference>
<organism evidence="3">
    <name type="scientific">viral metagenome</name>
    <dbReference type="NCBI Taxonomy" id="1070528"/>
    <lineage>
        <taxon>unclassified sequences</taxon>
        <taxon>metagenomes</taxon>
        <taxon>organismal metagenomes</taxon>
    </lineage>
</organism>
<dbReference type="PANTHER" id="PTHR45661">
    <property type="entry name" value="SURFACE ANTIGEN"/>
    <property type="match status" value="1"/>
</dbReference>
<dbReference type="PANTHER" id="PTHR45661:SF3">
    <property type="entry name" value="IG-LIKE DOMAIN-CONTAINING PROTEIN"/>
    <property type="match status" value="1"/>
</dbReference>
<evidence type="ECO:0000256" key="1">
    <source>
        <dbReference type="SAM" id="MobiDB-lite"/>
    </source>
</evidence>
<dbReference type="Gene3D" id="3.80.10.10">
    <property type="entry name" value="Ribonuclease Inhibitor"/>
    <property type="match status" value="1"/>
</dbReference>
<proteinExistence type="predicted"/>
<dbReference type="Gene3D" id="2.170.16.10">
    <property type="entry name" value="Hedgehog/Intein (Hint) domain"/>
    <property type="match status" value="1"/>
</dbReference>
<dbReference type="InterPro" id="IPR053139">
    <property type="entry name" value="Surface_bspA-like"/>
</dbReference>
<dbReference type="SUPFAM" id="SSF51294">
    <property type="entry name" value="Hedgehog/intein (Hint) domain"/>
    <property type="match status" value="1"/>
</dbReference>
<dbReference type="EMBL" id="MN740761">
    <property type="protein sequence ID" value="QHS81907.1"/>
    <property type="molecule type" value="Genomic_DNA"/>
</dbReference>
<evidence type="ECO:0000313" key="3">
    <source>
        <dbReference type="EMBL" id="QHS81907.1"/>
    </source>
</evidence>